<protein>
    <submittedName>
        <fullName evidence="1">ABC transporter substrate-binding protein</fullName>
    </submittedName>
</protein>
<evidence type="ECO:0000313" key="2">
    <source>
        <dbReference type="Proteomes" id="UP001144280"/>
    </source>
</evidence>
<dbReference type="InterPro" id="IPR006059">
    <property type="entry name" value="SBP"/>
</dbReference>
<dbReference type="Pfam" id="PF01547">
    <property type="entry name" value="SBP_bac_1"/>
    <property type="match status" value="1"/>
</dbReference>
<name>A0ABQ5R8P4_9ACTN</name>
<proteinExistence type="predicted"/>
<comment type="caution">
    <text evidence="1">The sequence shown here is derived from an EMBL/GenBank/DDBJ whole genome shotgun (WGS) entry which is preliminary data.</text>
</comment>
<reference evidence="1" key="1">
    <citation type="submission" date="2022-12" db="EMBL/GenBank/DDBJ databases">
        <title>New Phytohabitans aurantiacus sp. RD004123 nov., an actinomycete isolated from soil.</title>
        <authorList>
            <person name="Triningsih D.W."/>
            <person name="Harunari E."/>
            <person name="Igarashi Y."/>
        </authorList>
    </citation>
    <scope>NUCLEOTIDE SEQUENCE</scope>
    <source>
        <strain evidence="1">RD004123</strain>
    </source>
</reference>
<dbReference type="Proteomes" id="UP001144280">
    <property type="component" value="Unassembled WGS sequence"/>
</dbReference>
<evidence type="ECO:0000313" key="1">
    <source>
        <dbReference type="EMBL" id="GLI03134.1"/>
    </source>
</evidence>
<accession>A0ABQ5R8P4</accession>
<dbReference type="EMBL" id="BSDI01000076">
    <property type="protein sequence ID" value="GLI03134.1"/>
    <property type="molecule type" value="Genomic_DNA"/>
</dbReference>
<dbReference type="RefSeq" id="WP_281905099.1">
    <property type="nucleotide sequence ID" value="NZ_BSDI01000076.1"/>
</dbReference>
<dbReference type="SUPFAM" id="SSF53850">
    <property type="entry name" value="Periplasmic binding protein-like II"/>
    <property type="match status" value="1"/>
</dbReference>
<organism evidence="1 2">
    <name type="scientific">Phytohabitans aurantiacus</name>
    <dbReference type="NCBI Taxonomy" id="3016789"/>
    <lineage>
        <taxon>Bacteria</taxon>
        <taxon>Bacillati</taxon>
        <taxon>Actinomycetota</taxon>
        <taxon>Actinomycetes</taxon>
        <taxon>Micromonosporales</taxon>
        <taxon>Micromonosporaceae</taxon>
    </lineage>
</organism>
<dbReference type="Gene3D" id="3.40.190.10">
    <property type="entry name" value="Periplasmic binding protein-like II"/>
    <property type="match status" value="2"/>
</dbReference>
<gene>
    <name evidence="1" type="ORF">Pa4123_84120</name>
</gene>
<dbReference type="PANTHER" id="PTHR43649:SF14">
    <property type="entry name" value="BLR3389 PROTEIN"/>
    <property type="match status" value="1"/>
</dbReference>
<dbReference type="PANTHER" id="PTHR43649">
    <property type="entry name" value="ARABINOSE-BINDING PROTEIN-RELATED"/>
    <property type="match status" value="1"/>
</dbReference>
<sequence>MATPTNYSRRSILGLAGLGAGAVLLNACSGDDDGGGSGGSATVEWWHIANTEPMLPVWDAMAKAYQSAHSGVTIKITPLENEAYKARLTTVTQAGTPPDIFHTWGGGVLKQQVEAGLVKDITSDTADVRGTMIDVAMGPYEFDGKAYALPVDQGMIGFWYNKALFAQAGVTAAPATWGELLDAVRKLKAANITPIALAGKDKWPGHYYWAYLSMRIGGLDLLKQAGEDGNFNKPEFVTAGQRLKELVDLAPFQKGFLATEYGSPDGQAAIIGNGKAAIELMGQWAPSVQAEASGKPKGLGDNLGFFPFPAVDGGKGTATDAFGGGGGFAIGKDAPKEAVDFLKNLLSIDNQRKAAATGAIIPVVKGAEDALTDPNAKTVAQTLASSSGFQLYLDQAYAPEVGQEVNETVAQLMAGKMSPEKVTQAITDVAQR</sequence>
<keyword evidence="2" id="KW-1185">Reference proteome</keyword>
<dbReference type="InterPro" id="IPR050490">
    <property type="entry name" value="Bact_solute-bd_prot1"/>
</dbReference>